<keyword evidence="4 7" id="KW-0812">Transmembrane</keyword>
<keyword evidence="9" id="KW-1185">Reference proteome</keyword>
<evidence type="ECO:0000313" key="8">
    <source>
        <dbReference type="EMBL" id="SFK81671.1"/>
    </source>
</evidence>
<accession>A0A1I4CNY5</accession>
<proteinExistence type="predicted"/>
<dbReference type="InterPro" id="IPR029044">
    <property type="entry name" value="Nucleotide-diphossugar_trans"/>
</dbReference>
<keyword evidence="6 7" id="KW-0472">Membrane</keyword>
<dbReference type="GO" id="GO:0016757">
    <property type="term" value="F:glycosyltransferase activity"/>
    <property type="evidence" value="ECO:0007669"/>
    <property type="project" value="UniProtKB-KW"/>
</dbReference>
<reference evidence="8 9" key="1">
    <citation type="submission" date="2016-10" db="EMBL/GenBank/DDBJ databases">
        <authorList>
            <person name="Varghese N."/>
            <person name="Submissions S."/>
        </authorList>
    </citation>
    <scope>NUCLEOTIDE SEQUENCE [LARGE SCALE GENOMIC DNA]</scope>
    <source>
        <strain evidence="8 9">DSM 21822</strain>
    </source>
</reference>
<evidence type="ECO:0000256" key="7">
    <source>
        <dbReference type="SAM" id="Phobius"/>
    </source>
</evidence>
<keyword evidence="2" id="KW-0328">Glycosyltransferase</keyword>
<dbReference type="AlphaFoldDB" id="A0A1I4CNY5"/>
<dbReference type="RefSeq" id="WP_188130476.1">
    <property type="nucleotide sequence ID" value="NZ_BSPE01000003.1"/>
</dbReference>
<evidence type="ECO:0000256" key="3">
    <source>
        <dbReference type="ARBA" id="ARBA00022679"/>
    </source>
</evidence>
<dbReference type="GO" id="GO:0016020">
    <property type="term" value="C:membrane"/>
    <property type="evidence" value="ECO:0007669"/>
    <property type="project" value="UniProtKB-SubCell"/>
</dbReference>
<evidence type="ECO:0000256" key="4">
    <source>
        <dbReference type="ARBA" id="ARBA00022692"/>
    </source>
</evidence>
<evidence type="ECO:0000256" key="6">
    <source>
        <dbReference type="ARBA" id="ARBA00023136"/>
    </source>
</evidence>
<keyword evidence="3 8" id="KW-0808">Transferase</keyword>
<name>A0A1I4CNY5_9HYPH</name>
<feature type="transmembrane region" description="Helical" evidence="7">
    <location>
        <begin position="239"/>
        <end position="259"/>
    </location>
</feature>
<evidence type="ECO:0000256" key="5">
    <source>
        <dbReference type="ARBA" id="ARBA00022989"/>
    </source>
</evidence>
<protein>
    <submittedName>
        <fullName evidence="8">Glycosyltransferase like family 2</fullName>
    </submittedName>
</protein>
<organism evidence="8 9">
    <name type="scientific">Neomesorhizobium albiziae</name>
    <dbReference type="NCBI Taxonomy" id="335020"/>
    <lineage>
        <taxon>Bacteria</taxon>
        <taxon>Pseudomonadati</taxon>
        <taxon>Pseudomonadota</taxon>
        <taxon>Alphaproteobacteria</taxon>
        <taxon>Hyphomicrobiales</taxon>
        <taxon>Phyllobacteriaceae</taxon>
        <taxon>Neomesorhizobium</taxon>
    </lineage>
</organism>
<gene>
    <name evidence="8" type="ORF">SAMN04488498_113129</name>
</gene>
<dbReference type="Proteomes" id="UP000323300">
    <property type="component" value="Unassembled WGS sequence"/>
</dbReference>
<keyword evidence="5 7" id="KW-1133">Transmembrane helix</keyword>
<evidence type="ECO:0000256" key="2">
    <source>
        <dbReference type="ARBA" id="ARBA00022676"/>
    </source>
</evidence>
<dbReference type="SUPFAM" id="SSF53448">
    <property type="entry name" value="Nucleotide-diphospho-sugar transferases"/>
    <property type="match status" value="1"/>
</dbReference>
<evidence type="ECO:0000256" key="1">
    <source>
        <dbReference type="ARBA" id="ARBA00004141"/>
    </source>
</evidence>
<dbReference type="Pfam" id="PF13641">
    <property type="entry name" value="Glyco_tranf_2_3"/>
    <property type="match status" value="1"/>
</dbReference>
<evidence type="ECO:0000313" key="9">
    <source>
        <dbReference type="Proteomes" id="UP000323300"/>
    </source>
</evidence>
<dbReference type="InterPro" id="IPR050321">
    <property type="entry name" value="Glycosyltr_2/OpgH_subfam"/>
</dbReference>
<dbReference type="Gene3D" id="3.90.550.10">
    <property type="entry name" value="Spore Coat Polysaccharide Biosynthesis Protein SpsA, Chain A"/>
    <property type="match status" value="1"/>
</dbReference>
<feature type="transmembrane region" description="Helical" evidence="7">
    <location>
        <begin position="209"/>
        <end position="233"/>
    </location>
</feature>
<sequence length="539" mass="59068">MNVSEEGVPLTLPAGVAGVRFRFFEPPAFTSSAGDTGLEAVLRYPELDTWRPVLDRLGFSQLMRTHVAMRAHVNGVSLLRELHASGIVPEAALYRALADELGVDYLDCVDPDKLVVQEADIVALLGRRPGAAPVALRKKAGIDVIAATDGIDIPALKRRLLRSPALRQSLKITAPSALRRGLFERARPVLGQRAVNDLFDNRPDRSARLVLNGWQAFVLGCLVAGLIVMVGAYPAESFVGFHFISSFFFLAGIYLRFAAASAASASARFAAGPVAAKTMPVYSVLVALHKEAEIVPELLIALGNIVWPLSKLEIKLVCEADDHETLAAIRAQPLRPAVEVIEVPVVGPRTKPKALAYALPAVSSDFVVLYDAEDRPHPLQLIEAWQRFEASDGKLACVQAPLEVANAKNGIIAHMFAFEYAALFRGMLPWLSSRRLLLPLGGTSNHFRRSILQEVGGWDPYNLTEDADLGLRLARFGYRTETIASPTYEDGPEQLGVWLPQRTRWFKGWTQIMLQSANAMKTMINSRQCCFIFASVPTR</sequence>
<dbReference type="PANTHER" id="PTHR43867:SF2">
    <property type="entry name" value="CELLULOSE SYNTHASE CATALYTIC SUBUNIT A [UDP-FORMING]"/>
    <property type="match status" value="1"/>
</dbReference>
<dbReference type="EMBL" id="FOSL01000013">
    <property type="protein sequence ID" value="SFK81671.1"/>
    <property type="molecule type" value="Genomic_DNA"/>
</dbReference>
<dbReference type="PANTHER" id="PTHR43867">
    <property type="entry name" value="CELLULOSE SYNTHASE CATALYTIC SUBUNIT A [UDP-FORMING]"/>
    <property type="match status" value="1"/>
</dbReference>
<comment type="subcellular location">
    <subcellularLocation>
        <location evidence="1">Membrane</location>
        <topology evidence="1">Multi-pass membrane protein</topology>
    </subcellularLocation>
</comment>